<evidence type="ECO:0000256" key="4">
    <source>
        <dbReference type="ARBA" id="ARBA00022664"/>
    </source>
</evidence>
<dbReference type="InterPro" id="IPR001406">
    <property type="entry name" value="PsdUridine_synth_TruA"/>
</dbReference>
<comment type="catalytic activity">
    <reaction evidence="1">
        <text>a uridine in mRNA = a pseudouridine in mRNA</text>
        <dbReference type="Rhea" id="RHEA:56644"/>
        <dbReference type="Rhea" id="RHEA-COMP:14658"/>
        <dbReference type="Rhea" id="RHEA-COMP:14659"/>
        <dbReference type="ChEBI" id="CHEBI:65314"/>
        <dbReference type="ChEBI" id="CHEBI:65315"/>
    </reaction>
</comment>
<comment type="catalytic activity">
    <reaction evidence="9">
        <text>uridine(38/39/40) in tRNA = pseudouridine(38/39/40) in tRNA</text>
        <dbReference type="Rhea" id="RHEA:22376"/>
        <dbReference type="Rhea" id="RHEA-COMP:10085"/>
        <dbReference type="Rhea" id="RHEA-COMP:10087"/>
        <dbReference type="ChEBI" id="CHEBI:65314"/>
        <dbReference type="ChEBI" id="CHEBI:65315"/>
        <dbReference type="EC" id="5.4.99.12"/>
    </reaction>
</comment>
<keyword evidence="4" id="KW-0507">mRNA processing</keyword>
<comment type="subcellular location">
    <subcellularLocation>
        <location evidence="2">Nucleus</location>
    </subcellularLocation>
</comment>
<dbReference type="Gene3D" id="3.30.70.660">
    <property type="entry name" value="Pseudouridine synthase I, catalytic domain, C-terminal subdomain"/>
    <property type="match status" value="1"/>
</dbReference>
<dbReference type="InterPro" id="IPR020095">
    <property type="entry name" value="PsdUridine_synth_TruA_C"/>
</dbReference>
<dbReference type="FunFam" id="3.30.70.580:FF:000002">
    <property type="entry name" value="tRNA pseudouridine synthase"/>
    <property type="match status" value="1"/>
</dbReference>
<accession>A0A8K0KTJ3</accession>
<proteinExistence type="inferred from homology"/>
<evidence type="ECO:0000256" key="17">
    <source>
        <dbReference type="ARBA" id="ARBA00081344"/>
    </source>
</evidence>
<feature type="compositionally biased region" description="Low complexity" evidence="20">
    <location>
        <begin position="479"/>
        <end position="495"/>
    </location>
</feature>
<evidence type="ECO:0000256" key="7">
    <source>
        <dbReference type="ARBA" id="ARBA00023242"/>
    </source>
</evidence>
<evidence type="ECO:0000256" key="10">
    <source>
        <dbReference type="ARBA" id="ARBA00053709"/>
    </source>
</evidence>
<dbReference type="GO" id="GO:0003723">
    <property type="term" value="F:RNA binding"/>
    <property type="evidence" value="ECO:0007669"/>
    <property type="project" value="InterPro"/>
</dbReference>
<comment type="caution">
    <text evidence="22">The sequence shown here is derived from an EMBL/GenBank/DDBJ whole genome shotgun (WGS) entry which is preliminary data.</text>
</comment>
<feature type="active site" description="Nucleophile" evidence="18">
    <location>
        <position position="169"/>
    </location>
</feature>
<evidence type="ECO:0000256" key="19">
    <source>
        <dbReference type="PIRSR" id="PIRSR641708-2"/>
    </source>
</evidence>
<dbReference type="InterPro" id="IPR020094">
    <property type="entry name" value="TruA/RsuA/RluB/E/F_N"/>
</dbReference>
<evidence type="ECO:0000256" key="15">
    <source>
        <dbReference type="ARBA" id="ARBA00079087"/>
    </source>
</evidence>
<feature type="binding site" evidence="19">
    <location>
        <position position="224"/>
    </location>
    <ligand>
        <name>substrate</name>
    </ligand>
</feature>
<dbReference type="GO" id="GO:0031119">
    <property type="term" value="P:tRNA pseudouridine synthesis"/>
    <property type="evidence" value="ECO:0007669"/>
    <property type="project" value="InterPro"/>
</dbReference>
<evidence type="ECO:0000256" key="5">
    <source>
        <dbReference type="ARBA" id="ARBA00022694"/>
    </source>
</evidence>
<dbReference type="EMBL" id="KZ309685">
    <property type="protein sequence ID" value="KAG8239520.1"/>
    <property type="molecule type" value="Genomic_DNA"/>
</dbReference>
<organism evidence="22 23">
    <name type="scientific">Ladona fulva</name>
    <name type="common">Scarce chaser dragonfly</name>
    <name type="synonym">Libellula fulva</name>
    <dbReference type="NCBI Taxonomy" id="123851"/>
    <lineage>
        <taxon>Eukaryota</taxon>
        <taxon>Metazoa</taxon>
        <taxon>Ecdysozoa</taxon>
        <taxon>Arthropoda</taxon>
        <taxon>Hexapoda</taxon>
        <taxon>Insecta</taxon>
        <taxon>Pterygota</taxon>
        <taxon>Palaeoptera</taxon>
        <taxon>Odonata</taxon>
        <taxon>Epiprocta</taxon>
        <taxon>Anisoptera</taxon>
        <taxon>Libelluloidea</taxon>
        <taxon>Libellulidae</taxon>
        <taxon>Ladona</taxon>
    </lineage>
</organism>
<feature type="domain" description="Pseudouridine synthase I TruA alpha/beta" evidence="21">
    <location>
        <begin position="279"/>
        <end position="383"/>
    </location>
</feature>
<keyword evidence="7" id="KW-0539">Nucleus</keyword>
<dbReference type="SUPFAM" id="SSF55120">
    <property type="entry name" value="Pseudouridine synthase"/>
    <property type="match status" value="1"/>
</dbReference>
<comment type="similarity">
    <text evidence="3">Belongs to the tRNA pseudouridine synthase TruA family.</text>
</comment>
<dbReference type="GO" id="GO:1990481">
    <property type="term" value="P:mRNA pseudouridine synthesis"/>
    <property type="evidence" value="ECO:0007669"/>
    <property type="project" value="TreeGrafter"/>
</dbReference>
<gene>
    <name evidence="22" type="ORF">J437_LFUL016637</name>
</gene>
<keyword evidence="23" id="KW-1185">Reference proteome</keyword>
<dbReference type="CDD" id="cd02568">
    <property type="entry name" value="PseudoU_synth_PUS1_PUS2"/>
    <property type="match status" value="1"/>
</dbReference>
<name>A0A8K0KTJ3_LADFU</name>
<evidence type="ECO:0000313" key="23">
    <source>
        <dbReference type="Proteomes" id="UP000792457"/>
    </source>
</evidence>
<dbReference type="Pfam" id="PF01416">
    <property type="entry name" value="PseudoU_synth_1"/>
    <property type="match status" value="1"/>
</dbReference>
<dbReference type="InterPro" id="IPR020097">
    <property type="entry name" value="PsdUridine_synth_TruA_a/b_dom"/>
</dbReference>
<evidence type="ECO:0000256" key="2">
    <source>
        <dbReference type="ARBA" id="ARBA00004123"/>
    </source>
</evidence>
<evidence type="ECO:0000256" key="3">
    <source>
        <dbReference type="ARBA" id="ARBA00009375"/>
    </source>
</evidence>
<evidence type="ECO:0000256" key="8">
    <source>
        <dbReference type="ARBA" id="ARBA00036943"/>
    </source>
</evidence>
<dbReference type="Proteomes" id="UP000792457">
    <property type="component" value="Unassembled WGS sequence"/>
</dbReference>
<evidence type="ECO:0000256" key="11">
    <source>
        <dbReference type="ARBA" id="ARBA00064589"/>
    </source>
</evidence>
<keyword evidence="6" id="KW-0413">Isomerase</keyword>
<evidence type="ECO:0000259" key="21">
    <source>
        <dbReference type="Pfam" id="PF01416"/>
    </source>
</evidence>
<reference evidence="22" key="1">
    <citation type="submission" date="2013-04" db="EMBL/GenBank/DDBJ databases">
        <authorList>
            <person name="Qu J."/>
            <person name="Murali S.C."/>
            <person name="Bandaranaike D."/>
            <person name="Bellair M."/>
            <person name="Blankenburg K."/>
            <person name="Chao H."/>
            <person name="Dinh H."/>
            <person name="Doddapaneni H."/>
            <person name="Downs B."/>
            <person name="Dugan-Rocha S."/>
            <person name="Elkadiri S."/>
            <person name="Gnanaolivu R.D."/>
            <person name="Hernandez B."/>
            <person name="Javaid M."/>
            <person name="Jayaseelan J.C."/>
            <person name="Lee S."/>
            <person name="Li M."/>
            <person name="Ming W."/>
            <person name="Munidasa M."/>
            <person name="Muniz J."/>
            <person name="Nguyen L."/>
            <person name="Ongeri F."/>
            <person name="Osuji N."/>
            <person name="Pu L.-L."/>
            <person name="Puazo M."/>
            <person name="Qu C."/>
            <person name="Quiroz J."/>
            <person name="Raj R."/>
            <person name="Weissenberger G."/>
            <person name="Xin Y."/>
            <person name="Zou X."/>
            <person name="Han Y."/>
            <person name="Richards S."/>
            <person name="Worley K."/>
            <person name="Muzny D."/>
            <person name="Gibbs R."/>
        </authorList>
    </citation>
    <scope>NUCLEOTIDE SEQUENCE</scope>
    <source>
        <strain evidence="22">Sampled in the wild</strain>
    </source>
</reference>
<dbReference type="OrthoDB" id="10256309at2759"/>
<dbReference type="EC" id="5.4.99.12" evidence="12"/>
<dbReference type="InterPro" id="IPR020103">
    <property type="entry name" value="PsdUridine_synth_cat_dom_sf"/>
</dbReference>
<evidence type="ECO:0000256" key="6">
    <source>
        <dbReference type="ARBA" id="ARBA00023235"/>
    </source>
</evidence>
<dbReference type="PANTHER" id="PTHR11142:SF4">
    <property type="entry name" value="PSEUDOURIDYLATE SYNTHASE 1 HOMOLOG"/>
    <property type="match status" value="1"/>
</dbReference>
<keyword evidence="5" id="KW-0819">tRNA processing</keyword>
<feature type="region of interest" description="Disordered" evidence="20">
    <location>
        <begin position="479"/>
        <end position="511"/>
    </location>
</feature>
<evidence type="ECO:0000256" key="20">
    <source>
        <dbReference type="SAM" id="MobiDB-lite"/>
    </source>
</evidence>
<protein>
    <recommendedName>
        <fullName evidence="13">Pseudouridylate synthase 1 homolog</fullName>
        <ecNumber evidence="12">5.4.99.12</ecNumber>
    </recommendedName>
    <alternativeName>
        <fullName evidence="14">tRNA pseudouridine synthase 1</fullName>
    </alternativeName>
    <alternativeName>
        <fullName evidence="17">tRNA pseudouridine(38-40) synthase</fullName>
    </alternativeName>
    <alternativeName>
        <fullName evidence="15">tRNA pseudouridylate synthase I</fullName>
    </alternativeName>
    <alternativeName>
        <fullName evidence="16">tRNA-uridine isomerase I</fullName>
    </alternativeName>
</protein>
<dbReference type="PANTHER" id="PTHR11142">
    <property type="entry name" value="PSEUDOURIDYLATE SYNTHASE"/>
    <property type="match status" value="1"/>
</dbReference>
<sequence>MVRETTERTERTELSKSIIVDLATSLHYTASCNRKYVSIFNIGISLTKSRWFQDLYLHLKRSMKIVCAVGADKSVPAVMSMTEISRKRPLCTDSVDEVSKTPKLERVKRKKMAVLMSYSGAGYLGMQRNPGRKTIEEELLTAMKSANLITEEAFEHPQEIQFQRAARTDKGVSAARQIVSLKLPSDGPVVESINKHLPSQIRVIGMKRVTKGFNSKTACDARTYSYMLPTYAFDESMKSLEEPVMTNQDPKTPVLTTALPKEDFRLSSEALERVNEVLKLFEGTHNFHNFTSRKKPMDPSAQRYIMSMKCGEPEICENVEFATITVKGQSFMLHQIRKMVGLAIAVIRGLTSVETIVKAWKPERLDIPIAPSLGLVLEEVHYDKYNRKFGSDGMHDSLTWAEYEEEIAEFKKKYISSMIIKTEIEEKSMLNWLPTLPFHSFDIREQNINQESDDDSEESRALGTETCLGKVCSGINNLSSVHSSDSSQGHPSGDSNVNEEQSEGKCVHNGQ</sequence>
<dbReference type="HAMAP" id="MF_00171">
    <property type="entry name" value="TruA"/>
    <property type="match status" value="1"/>
</dbReference>
<dbReference type="GO" id="GO:0005634">
    <property type="term" value="C:nucleus"/>
    <property type="evidence" value="ECO:0007669"/>
    <property type="project" value="UniProtKB-SubCell"/>
</dbReference>
<feature type="compositionally biased region" description="Basic and acidic residues" evidence="20">
    <location>
        <begin position="502"/>
        <end position="511"/>
    </location>
</feature>
<comment type="subunit">
    <text evidence="11">Monomer. Forms a complex with RARG and the SRA1 RNA in the nucleus.</text>
</comment>
<dbReference type="GO" id="GO:0160147">
    <property type="term" value="F:tRNA pseudouridine(38-40) synthase activity"/>
    <property type="evidence" value="ECO:0007669"/>
    <property type="project" value="UniProtKB-EC"/>
</dbReference>
<dbReference type="FunFam" id="3.30.70.660:FF:000002">
    <property type="entry name" value="tRNA pseudouridine synthase"/>
    <property type="match status" value="1"/>
</dbReference>
<evidence type="ECO:0000256" key="16">
    <source>
        <dbReference type="ARBA" id="ARBA00080849"/>
    </source>
</evidence>
<evidence type="ECO:0000256" key="12">
    <source>
        <dbReference type="ARBA" id="ARBA00066509"/>
    </source>
</evidence>
<evidence type="ECO:0000256" key="18">
    <source>
        <dbReference type="PIRSR" id="PIRSR641708-1"/>
    </source>
</evidence>
<evidence type="ECO:0000256" key="9">
    <source>
        <dbReference type="ARBA" id="ARBA00052184"/>
    </source>
</evidence>
<evidence type="ECO:0000313" key="22">
    <source>
        <dbReference type="EMBL" id="KAG8239520.1"/>
    </source>
</evidence>
<dbReference type="InterPro" id="IPR041708">
    <property type="entry name" value="PUS1/PUS2-like"/>
</dbReference>
<evidence type="ECO:0000256" key="14">
    <source>
        <dbReference type="ARBA" id="ARBA00075153"/>
    </source>
</evidence>
<dbReference type="Gene3D" id="3.30.70.580">
    <property type="entry name" value="Pseudouridine synthase I, catalytic domain, N-terminal subdomain"/>
    <property type="match status" value="1"/>
</dbReference>
<evidence type="ECO:0000256" key="1">
    <source>
        <dbReference type="ARBA" id="ARBA00001166"/>
    </source>
</evidence>
<evidence type="ECO:0000256" key="13">
    <source>
        <dbReference type="ARBA" id="ARBA00068582"/>
    </source>
</evidence>
<dbReference type="NCBIfam" id="TIGR00071">
    <property type="entry name" value="hisT_truA"/>
    <property type="match status" value="1"/>
</dbReference>
<comment type="function">
    <text evidence="10">Pseudouridylate synthase that catalyzes pseudouridylation of tRNAs and mRNAs. Acts on positions 27/28 in the anticodon stem and also positions 34 and 36 in the anticodon of an intron containing tRNA. Also catalyzes pseudouridylation of mRNAs: mediates pseudouridylation of mRNAs with the consensus sequence 5'-UGUAG-3'. Acts as a regulator of pre-mRNA splicing by mediating pseudouridylation of pre-mRNAs at locations associated with alternatively spliced regions. Pseudouridylation of pre-mRNAs near splice sites directly regulates mRNA splicing and mRNA 3'-end processing. Involved in regulation of nuclear receptor activity through pseudouridylation of SRA1 mRNA.</text>
</comment>
<comment type="catalytic activity">
    <reaction evidence="8">
        <text>a uridine in tRNA = a pseudouridine in tRNA</text>
        <dbReference type="Rhea" id="RHEA:54572"/>
        <dbReference type="Rhea" id="RHEA-COMP:13339"/>
        <dbReference type="Rhea" id="RHEA-COMP:13934"/>
        <dbReference type="ChEBI" id="CHEBI:65314"/>
        <dbReference type="ChEBI" id="CHEBI:65315"/>
    </reaction>
</comment>
<reference evidence="22" key="2">
    <citation type="submission" date="2017-10" db="EMBL/GenBank/DDBJ databases">
        <title>Ladona fulva Genome sequencing and assembly.</title>
        <authorList>
            <person name="Murali S."/>
            <person name="Richards S."/>
            <person name="Bandaranaike D."/>
            <person name="Bellair M."/>
            <person name="Blankenburg K."/>
            <person name="Chao H."/>
            <person name="Dinh H."/>
            <person name="Doddapaneni H."/>
            <person name="Dugan-Rocha S."/>
            <person name="Elkadiri S."/>
            <person name="Gnanaolivu R."/>
            <person name="Hernandez B."/>
            <person name="Skinner E."/>
            <person name="Javaid M."/>
            <person name="Lee S."/>
            <person name="Li M."/>
            <person name="Ming W."/>
            <person name="Munidasa M."/>
            <person name="Muniz J."/>
            <person name="Nguyen L."/>
            <person name="Hughes D."/>
            <person name="Osuji N."/>
            <person name="Pu L.-L."/>
            <person name="Puazo M."/>
            <person name="Qu C."/>
            <person name="Quiroz J."/>
            <person name="Raj R."/>
            <person name="Weissenberger G."/>
            <person name="Xin Y."/>
            <person name="Zou X."/>
            <person name="Han Y."/>
            <person name="Worley K."/>
            <person name="Muzny D."/>
            <person name="Gibbs R."/>
        </authorList>
    </citation>
    <scope>NUCLEOTIDE SEQUENCE</scope>
    <source>
        <strain evidence="22">Sampled in the wild</strain>
    </source>
</reference>
<dbReference type="AlphaFoldDB" id="A0A8K0KTJ3"/>
<dbReference type="GO" id="GO:0006397">
    <property type="term" value="P:mRNA processing"/>
    <property type="evidence" value="ECO:0007669"/>
    <property type="project" value="UniProtKB-KW"/>
</dbReference>